<sequence>MSFPLASASSAAPEVPIHLMQPQIQIHHCLIQPQFWILPLESVSLYLCLRPAPSLQLSIFLSILHRKPWRLFRHQPRSLLTDIDRSITVAGFNTLLELEVRSFGVSHLISVDRFVTQTRTISITGRMFLL</sequence>
<keyword evidence="2" id="KW-1185">Reference proteome</keyword>
<proteinExistence type="predicted"/>
<evidence type="ECO:0000313" key="2">
    <source>
        <dbReference type="Proteomes" id="UP000489600"/>
    </source>
</evidence>
<dbReference type="Proteomes" id="UP000489600">
    <property type="component" value="Unassembled WGS sequence"/>
</dbReference>
<dbReference type="EMBL" id="CABITT030000002">
    <property type="protein sequence ID" value="VVA94039.1"/>
    <property type="molecule type" value="Genomic_DNA"/>
</dbReference>
<name>A0A565AZH9_9BRAS</name>
<gene>
    <name evidence="1" type="ORF">ANE_LOCUS4484</name>
</gene>
<protein>
    <submittedName>
        <fullName evidence="1">Uncharacterized protein</fullName>
    </submittedName>
</protein>
<comment type="caution">
    <text evidence="1">The sequence shown here is derived from an EMBL/GenBank/DDBJ whole genome shotgun (WGS) entry which is preliminary data.</text>
</comment>
<evidence type="ECO:0000313" key="1">
    <source>
        <dbReference type="EMBL" id="VVA94039.1"/>
    </source>
</evidence>
<reference evidence="1" key="1">
    <citation type="submission" date="2019-07" db="EMBL/GenBank/DDBJ databases">
        <authorList>
            <person name="Dittberner H."/>
        </authorList>
    </citation>
    <scope>NUCLEOTIDE SEQUENCE [LARGE SCALE GENOMIC DNA]</scope>
</reference>
<accession>A0A565AZH9</accession>
<dbReference type="AlphaFoldDB" id="A0A565AZH9"/>
<organism evidence="1 2">
    <name type="scientific">Arabis nemorensis</name>
    <dbReference type="NCBI Taxonomy" id="586526"/>
    <lineage>
        <taxon>Eukaryota</taxon>
        <taxon>Viridiplantae</taxon>
        <taxon>Streptophyta</taxon>
        <taxon>Embryophyta</taxon>
        <taxon>Tracheophyta</taxon>
        <taxon>Spermatophyta</taxon>
        <taxon>Magnoliopsida</taxon>
        <taxon>eudicotyledons</taxon>
        <taxon>Gunneridae</taxon>
        <taxon>Pentapetalae</taxon>
        <taxon>rosids</taxon>
        <taxon>malvids</taxon>
        <taxon>Brassicales</taxon>
        <taxon>Brassicaceae</taxon>
        <taxon>Arabideae</taxon>
        <taxon>Arabis</taxon>
    </lineage>
</organism>